<dbReference type="PANTHER" id="PTHR21075">
    <property type="entry name" value="ANAEROBIC RIBONUCLEOSIDE-TRIPHOSPHATE REDUCTASE"/>
    <property type="match status" value="1"/>
</dbReference>
<keyword evidence="6" id="KW-0560">Oxidoreductase</keyword>
<dbReference type="NCBIfam" id="TIGR02487">
    <property type="entry name" value="NrdD"/>
    <property type="match status" value="1"/>
</dbReference>
<comment type="caution">
    <text evidence="6">The sequence shown here is derived from an EMBL/GenBank/DDBJ whole genome shotgun (WGS) entry which is preliminary data.</text>
</comment>
<proteinExistence type="predicted"/>
<accession>A0A317T527</accession>
<evidence type="ECO:0000259" key="5">
    <source>
        <dbReference type="PROSITE" id="PS51161"/>
    </source>
</evidence>
<evidence type="ECO:0000256" key="2">
    <source>
        <dbReference type="ARBA" id="ARBA00022840"/>
    </source>
</evidence>
<sequence length="734" mass="83727">MMENKMVCDDAKMIIKRDGRVARFDQDKITFAIFRALRAVGNPDRQYAADLCARVVESLRVNVSLDPPSVEEIQDVVEKVLFENHAFDAAKAYIIYRFQHHNMREAKEIFANIDLVDDYLHLKDWRVKENANLSYSLQGLNHHISSIVSSQYWLNEIYPAEIAQAHKEGRMHIHDLGSLSVYCVGWDLEDLLMNGFRGVERQTNSAPAKHLRSALGQIVNFFYTMQGEAAGAQAFSGFDTWLAPFIRYDNLEYVEVKQCLQEFFFNMNVPTRVGFQTPFTNVTLDLLIPKPMKNRQVIIGGELQDEVYGDFQAEMDMFNRAFAEVMLDGDANGSVFSFPIPTYNITPDFDWENPVYEGIWEMTAKYGIPYFSNFVNSDMNPDDVRSMCCRLRLDKRELQSRGGGLFGSDPLTGSVGVVTINLPELGYLSSSEEEFFQRLSRVMELAKSSLEIKRKVIERLTEQGLYPYSKFYLRNLYRKNGRYWDNHFSTIGLLGMNECCLNFLGCAIGEPEGEAFSLRVLDFMRDRLVAFQEETGHIYNLEATPAEGTSYRLARLNKAVYPDIIVANEQASKKGAEPYYTNSSQLPVNYTDDLFEALRLQDEMQIRYTGGTVFHAFLGEQHLPALSARQLVRKITSKFRLPYITLSPTFSICPSHGYLAGEHQECPFCREKGSVQKCLVFSRIVGYLRPVEQWNAGKQAEFRDRKLFDSDHTVTSEATGKKEGAHGGFPVCAS</sequence>
<dbReference type="AlphaFoldDB" id="A0A317T527"/>
<protein>
    <submittedName>
        <fullName evidence="6">Ribonucleoside triphosphate reductase</fullName>
        <ecNumber evidence="6">1.17.4.2</ecNumber>
    </submittedName>
</protein>
<keyword evidence="2 3" id="KW-0067">ATP-binding</keyword>
<dbReference type="GO" id="GO:0004748">
    <property type="term" value="F:ribonucleoside-diphosphate reductase activity, thioredoxin disulfide as acceptor"/>
    <property type="evidence" value="ECO:0007669"/>
    <property type="project" value="TreeGrafter"/>
</dbReference>
<organism evidence="6 7">
    <name type="scientific">Prosthecochloris marina</name>
    <dbReference type="NCBI Taxonomy" id="2017681"/>
    <lineage>
        <taxon>Bacteria</taxon>
        <taxon>Pseudomonadati</taxon>
        <taxon>Chlorobiota</taxon>
        <taxon>Chlorobiia</taxon>
        <taxon>Chlorobiales</taxon>
        <taxon>Chlorobiaceae</taxon>
        <taxon>Prosthecochloris</taxon>
    </lineage>
</organism>
<feature type="compositionally biased region" description="Basic and acidic residues" evidence="4">
    <location>
        <begin position="714"/>
        <end position="725"/>
    </location>
</feature>
<evidence type="ECO:0000256" key="4">
    <source>
        <dbReference type="SAM" id="MobiDB-lite"/>
    </source>
</evidence>
<feature type="domain" description="ATP-cone" evidence="5">
    <location>
        <begin position="12"/>
        <end position="104"/>
    </location>
</feature>
<dbReference type="GO" id="GO:0006260">
    <property type="term" value="P:DNA replication"/>
    <property type="evidence" value="ECO:0007669"/>
    <property type="project" value="InterPro"/>
</dbReference>
<keyword evidence="1 3" id="KW-0547">Nucleotide-binding</keyword>
<evidence type="ECO:0000256" key="1">
    <source>
        <dbReference type="ARBA" id="ARBA00022741"/>
    </source>
</evidence>
<dbReference type="InterPro" id="IPR012833">
    <property type="entry name" value="NrdD"/>
</dbReference>
<evidence type="ECO:0000313" key="7">
    <source>
        <dbReference type="Proteomes" id="UP000246278"/>
    </source>
</evidence>
<dbReference type="OrthoDB" id="9804622at2"/>
<dbReference type="CDD" id="cd01675">
    <property type="entry name" value="RNR_III"/>
    <property type="match status" value="1"/>
</dbReference>
<dbReference type="SUPFAM" id="SSF51998">
    <property type="entry name" value="PFL-like glycyl radical enzymes"/>
    <property type="match status" value="1"/>
</dbReference>
<dbReference type="Pfam" id="PF13597">
    <property type="entry name" value="NRDD"/>
    <property type="match status" value="1"/>
</dbReference>
<evidence type="ECO:0000313" key="6">
    <source>
        <dbReference type="EMBL" id="PWW81859.1"/>
    </source>
</evidence>
<dbReference type="Proteomes" id="UP000246278">
    <property type="component" value="Unassembled WGS sequence"/>
</dbReference>
<dbReference type="Gene3D" id="3.20.70.20">
    <property type="match status" value="1"/>
</dbReference>
<name>A0A317T527_9CHLB</name>
<dbReference type="RefSeq" id="WP_110023518.1">
    <property type="nucleotide sequence ID" value="NZ_PDNZ01000005.1"/>
</dbReference>
<gene>
    <name evidence="6" type="ORF">CR164_08555</name>
</gene>
<feature type="region of interest" description="Disordered" evidence="4">
    <location>
        <begin position="714"/>
        <end position="734"/>
    </location>
</feature>
<evidence type="ECO:0000256" key="3">
    <source>
        <dbReference type="PROSITE-ProRule" id="PRU00492"/>
    </source>
</evidence>
<dbReference type="NCBIfam" id="NF006126">
    <property type="entry name" value="PRK08270.1"/>
    <property type="match status" value="1"/>
</dbReference>
<keyword evidence="7" id="KW-1185">Reference proteome</keyword>
<dbReference type="GO" id="GO:0008998">
    <property type="term" value="F:ribonucleoside-triphosphate reductase (thioredoxin) activity"/>
    <property type="evidence" value="ECO:0007669"/>
    <property type="project" value="UniProtKB-EC"/>
</dbReference>
<dbReference type="EMBL" id="PDNZ01000005">
    <property type="protein sequence ID" value="PWW81859.1"/>
    <property type="molecule type" value="Genomic_DNA"/>
</dbReference>
<dbReference type="Pfam" id="PF03477">
    <property type="entry name" value="ATP-cone"/>
    <property type="match status" value="1"/>
</dbReference>
<dbReference type="PROSITE" id="PS51161">
    <property type="entry name" value="ATP_CONE"/>
    <property type="match status" value="1"/>
</dbReference>
<reference evidence="7" key="1">
    <citation type="submission" date="2017-10" db="EMBL/GenBank/DDBJ databases">
        <authorList>
            <person name="Gaisin V.A."/>
            <person name="Rysina M.S."/>
            <person name="Grouzdev D.S."/>
        </authorList>
    </citation>
    <scope>NUCLEOTIDE SEQUENCE [LARGE SCALE GENOMIC DNA]</scope>
    <source>
        <strain evidence="7">V1</strain>
    </source>
</reference>
<dbReference type="GO" id="GO:0031250">
    <property type="term" value="C:anaerobic ribonucleoside-triphosphate reductase complex"/>
    <property type="evidence" value="ECO:0007669"/>
    <property type="project" value="TreeGrafter"/>
</dbReference>
<dbReference type="InterPro" id="IPR005144">
    <property type="entry name" value="ATP-cone_dom"/>
</dbReference>
<dbReference type="EC" id="1.17.4.2" evidence="6"/>
<dbReference type="GO" id="GO:0009265">
    <property type="term" value="P:2'-deoxyribonucleotide biosynthetic process"/>
    <property type="evidence" value="ECO:0007669"/>
    <property type="project" value="TreeGrafter"/>
</dbReference>
<dbReference type="PANTHER" id="PTHR21075:SF0">
    <property type="entry name" value="ANAEROBIC RIBONUCLEOSIDE-TRIPHOSPHATE REDUCTASE"/>
    <property type="match status" value="1"/>
</dbReference>
<dbReference type="GO" id="GO:0005524">
    <property type="term" value="F:ATP binding"/>
    <property type="evidence" value="ECO:0007669"/>
    <property type="project" value="UniProtKB-UniRule"/>
</dbReference>